<accession>A0ABP6RGV1</accession>
<gene>
    <name evidence="2" type="ORF">GCM10020260_23620</name>
</gene>
<dbReference type="PANTHER" id="PTHR22642:SF2">
    <property type="entry name" value="PROTEIN LONG AFTER FAR-RED 3"/>
    <property type="match status" value="1"/>
</dbReference>
<dbReference type="InterPro" id="IPR013108">
    <property type="entry name" value="Amidohydro_3"/>
</dbReference>
<protein>
    <recommendedName>
        <fullName evidence="1">Amidohydrolase 3 domain-containing protein</fullName>
    </recommendedName>
</protein>
<dbReference type="InterPro" id="IPR011059">
    <property type="entry name" value="Metal-dep_hydrolase_composite"/>
</dbReference>
<dbReference type="Gene3D" id="2.30.40.10">
    <property type="entry name" value="Urease, subunit C, domain 1"/>
    <property type="match status" value="1"/>
</dbReference>
<dbReference type="EMBL" id="BAAAYG010000010">
    <property type="protein sequence ID" value="GAA3287293.1"/>
    <property type="molecule type" value="Genomic_DNA"/>
</dbReference>
<keyword evidence="3" id="KW-1185">Reference proteome</keyword>
<organism evidence="2 3">
    <name type="scientific">Nesterenkonia halobia</name>
    <dbReference type="NCBI Taxonomy" id="37922"/>
    <lineage>
        <taxon>Bacteria</taxon>
        <taxon>Bacillati</taxon>
        <taxon>Actinomycetota</taxon>
        <taxon>Actinomycetes</taxon>
        <taxon>Micrococcales</taxon>
        <taxon>Micrococcaceae</taxon>
        <taxon>Nesterenkonia</taxon>
    </lineage>
</organism>
<comment type="caution">
    <text evidence="2">The sequence shown here is derived from an EMBL/GenBank/DDBJ whole genome shotgun (WGS) entry which is preliminary data.</text>
</comment>
<evidence type="ECO:0000259" key="1">
    <source>
        <dbReference type="Pfam" id="PF07969"/>
    </source>
</evidence>
<feature type="domain" description="Amidohydrolase 3" evidence="1">
    <location>
        <begin position="51"/>
        <end position="255"/>
    </location>
</feature>
<dbReference type="SUPFAM" id="SSF51338">
    <property type="entry name" value="Composite domain of metallo-dependent hydrolases"/>
    <property type="match status" value="1"/>
</dbReference>
<name>A0ABP6RGV1_9MICC</name>
<reference evidence="3" key="1">
    <citation type="journal article" date="2019" name="Int. J. Syst. Evol. Microbiol.">
        <title>The Global Catalogue of Microorganisms (GCM) 10K type strain sequencing project: providing services to taxonomists for standard genome sequencing and annotation.</title>
        <authorList>
            <consortium name="The Broad Institute Genomics Platform"/>
            <consortium name="The Broad Institute Genome Sequencing Center for Infectious Disease"/>
            <person name="Wu L."/>
            <person name="Ma J."/>
        </authorList>
    </citation>
    <scope>NUCLEOTIDE SEQUENCE [LARGE SCALE GENOMIC DNA]</scope>
    <source>
        <strain evidence="3">JCM 11483</strain>
    </source>
</reference>
<evidence type="ECO:0000313" key="3">
    <source>
        <dbReference type="Proteomes" id="UP001501736"/>
    </source>
</evidence>
<dbReference type="Gene3D" id="3.10.310.70">
    <property type="match status" value="1"/>
</dbReference>
<dbReference type="Gene3D" id="3.20.20.140">
    <property type="entry name" value="Metal-dependent hydrolases"/>
    <property type="match status" value="1"/>
</dbReference>
<dbReference type="PANTHER" id="PTHR22642">
    <property type="entry name" value="IMIDAZOLONEPROPIONASE"/>
    <property type="match status" value="1"/>
</dbReference>
<proteinExistence type="predicted"/>
<dbReference type="Pfam" id="PF07969">
    <property type="entry name" value="Amidohydro_3"/>
    <property type="match status" value="1"/>
</dbReference>
<sequence>MTRTADLLITDARIDPEASGTEPIDRMAVADGRILALGEEASACAGPETRVVEMGGRAVLPGFADGHAHHLMAGQADLFELQASPALGLDELLEAVAAHAATLAEDAWIVGGDWGSGLLAEISTPEALARLDAACAGRPAMLRDDSKHNRWASSAALAAAGITAATPDLDAGEILRDASGAPTGVLVEAASSAVEEELERRRPMTTEQTARASQRGIEILHSYGITAFQDAGASLPMLEALHHLDESGRLDAWVVASMLANDLVFGAGRPADGRHGRALPALCSASVAEGDGPRLGGGGGDECRDAPRACRDDALRRRRACGGGDAGGERRGLADTP</sequence>
<evidence type="ECO:0000313" key="2">
    <source>
        <dbReference type="EMBL" id="GAA3287293.1"/>
    </source>
</evidence>
<dbReference type="Proteomes" id="UP001501736">
    <property type="component" value="Unassembled WGS sequence"/>
</dbReference>
<dbReference type="RefSeq" id="WP_344721617.1">
    <property type="nucleotide sequence ID" value="NZ_BAAAYG010000010.1"/>
</dbReference>